<accession>A0A2G5K873</accession>
<dbReference type="InterPro" id="IPR012338">
    <property type="entry name" value="Beta-lactam/transpept-like"/>
</dbReference>
<evidence type="ECO:0000313" key="2">
    <source>
        <dbReference type="EMBL" id="PIB25727.1"/>
    </source>
</evidence>
<dbReference type="EMBL" id="MDGM01000009">
    <property type="protein sequence ID" value="PIB25727.1"/>
    <property type="molecule type" value="Genomic_DNA"/>
</dbReference>
<protein>
    <recommendedName>
        <fullName evidence="1">Beta-lactamase-related domain-containing protein</fullName>
    </recommendedName>
</protein>
<feature type="domain" description="Beta-lactamase-related" evidence="1">
    <location>
        <begin position="84"/>
        <end position="371"/>
    </location>
</feature>
<dbReference type="PANTHER" id="PTHR43283">
    <property type="entry name" value="BETA-LACTAMASE-RELATED"/>
    <property type="match status" value="1"/>
</dbReference>
<reference evidence="2 3" key="1">
    <citation type="submission" date="2016-08" db="EMBL/GenBank/DDBJ databases">
        <title>Draft genome of Amylibacter sp. strain 4G11.</title>
        <authorList>
            <person name="Wong S.-K."/>
            <person name="Hamasaki K."/>
            <person name="Yoshizawa S."/>
        </authorList>
    </citation>
    <scope>NUCLEOTIDE SEQUENCE [LARGE SCALE GENOMIC DNA]</scope>
    <source>
        <strain evidence="2 3">4G11</strain>
    </source>
</reference>
<dbReference type="PANTHER" id="PTHR43283:SF14">
    <property type="entry name" value="BLL8153 PROTEIN"/>
    <property type="match status" value="1"/>
</dbReference>
<dbReference type="InterPro" id="IPR050789">
    <property type="entry name" value="Diverse_Enzym_Activities"/>
</dbReference>
<proteinExistence type="predicted"/>
<name>A0A2G5K873_9RHOB</name>
<evidence type="ECO:0000259" key="1">
    <source>
        <dbReference type="Pfam" id="PF00144"/>
    </source>
</evidence>
<evidence type="ECO:0000313" key="3">
    <source>
        <dbReference type="Proteomes" id="UP000231516"/>
    </source>
</evidence>
<dbReference type="SUPFAM" id="SSF56601">
    <property type="entry name" value="beta-lactamase/transpeptidase-like"/>
    <property type="match status" value="1"/>
</dbReference>
<sequence length="393" mass="43565">MLRHLLRLDFAGIKRLGRVNTLFAPDKIVHNFSNMTNLLYFTDIRTDTSNPSPLPKQPRDMPDGMTHLGENISFDDWIKRRALTAIVVIKDGTIVHEDYFQGTAPEDQRISWSMCKSVTSLLLGALIDKGLVDPSALDRKISDIVPQLAGTGYHDATLRNVLNMASGVAFNEDYLDYNSDINRMGRVLALGGSMDEFAKSLTTEFAPNTYNHYVSIDTHVIGMAIRALMKSEILPLFITHIFDPLRLETPPYFMTDSKGEPFVLGGLNMTTRDFARIGLLIANGGMVDGVRVVSKDWITQSTTQSAPPPLPEKIGTPEGELGYGYQWWLPPDAAVGECFAIGIYGQFIYINPNENLVVAINSTDVNFKDGNGAPALENIAMFRTIARHLNDAH</sequence>
<dbReference type="InterPro" id="IPR001466">
    <property type="entry name" value="Beta-lactam-related"/>
</dbReference>
<dbReference type="Pfam" id="PF00144">
    <property type="entry name" value="Beta-lactamase"/>
    <property type="match status" value="1"/>
</dbReference>
<keyword evidence="3" id="KW-1185">Reference proteome</keyword>
<gene>
    <name evidence="2" type="ORF">BFP76_00545</name>
</gene>
<comment type="caution">
    <text evidence="2">The sequence shown here is derived from an EMBL/GenBank/DDBJ whole genome shotgun (WGS) entry which is preliminary data.</text>
</comment>
<organism evidence="2 3">
    <name type="scientific">Paramylibacter kogurei</name>
    <dbReference type="NCBI Taxonomy" id="1889778"/>
    <lineage>
        <taxon>Bacteria</taxon>
        <taxon>Pseudomonadati</taxon>
        <taxon>Pseudomonadota</taxon>
        <taxon>Alphaproteobacteria</taxon>
        <taxon>Rhodobacterales</taxon>
        <taxon>Paracoccaceae</taxon>
        <taxon>Paramylibacter</taxon>
    </lineage>
</organism>
<dbReference type="Gene3D" id="3.40.710.10">
    <property type="entry name" value="DD-peptidase/beta-lactamase superfamily"/>
    <property type="match status" value="1"/>
</dbReference>
<dbReference type="AlphaFoldDB" id="A0A2G5K873"/>
<dbReference type="Proteomes" id="UP000231516">
    <property type="component" value="Unassembled WGS sequence"/>
</dbReference>